<evidence type="ECO:0000313" key="2">
    <source>
        <dbReference type="Proteomes" id="UP001519654"/>
    </source>
</evidence>
<dbReference type="EMBL" id="JAHKKG010000013">
    <property type="protein sequence ID" value="MBU2669074.1"/>
    <property type="molecule type" value="Genomic_DNA"/>
</dbReference>
<reference evidence="1 2" key="1">
    <citation type="submission" date="2021-06" db="EMBL/GenBank/DDBJ databases">
        <title>Actinoplanes lichenicola sp. nov., and Actinoplanes ovalisporus sp. nov., isolated from lichen in Thailand.</title>
        <authorList>
            <person name="Saeng-In P."/>
            <person name="Kanchanasin P."/>
            <person name="Yuki M."/>
            <person name="Kudo T."/>
            <person name="Ohkuma M."/>
            <person name="Phongsopitanun W."/>
            <person name="Tanasupawat S."/>
        </authorList>
    </citation>
    <scope>NUCLEOTIDE SEQUENCE [LARGE SCALE GENOMIC DNA]</scope>
    <source>
        <strain evidence="1 2">NBRC 110975</strain>
    </source>
</reference>
<dbReference type="Proteomes" id="UP001519654">
    <property type="component" value="Unassembled WGS sequence"/>
</dbReference>
<protein>
    <submittedName>
        <fullName evidence="1">Uncharacterized protein</fullName>
    </submittedName>
</protein>
<organism evidence="1 2">
    <name type="scientific">Paractinoplanes bogorensis</name>
    <dbReference type="NCBI Taxonomy" id="1610840"/>
    <lineage>
        <taxon>Bacteria</taxon>
        <taxon>Bacillati</taxon>
        <taxon>Actinomycetota</taxon>
        <taxon>Actinomycetes</taxon>
        <taxon>Micromonosporales</taxon>
        <taxon>Micromonosporaceae</taxon>
        <taxon>Paractinoplanes</taxon>
    </lineage>
</organism>
<keyword evidence="2" id="KW-1185">Reference proteome</keyword>
<accession>A0ABS5Z056</accession>
<comment type="caution">
    <text evidence="1">The sequence shown here is derived from an EMBL/GenBank/DDBJ whole genome shotgun (WGS) entry which is preliminary data.</text>
</comment>
<name>A0ABS5Z056_9ACTN</name>
<proteinExistence type="predicted"/>
<dbReference type="RefSeq" id="WP_215793304.1">
    <property type="nucleotide sequence ID" value="NZ_JAHKKG010000013.1"/>
</dbReference>
<sequence length="69" mass="7616">MTDELVSAALTLFARARASAVTSRDRQTVAIASAFLAGDHDRVEVLAREHLLDHPDNQLVARIRRGDFT</sequence>
<gene>
    <name evidence="1" type="ORF">KOI35_36735</name>
</gene>
<evidence type="ECO:0000313" key="1">
    <source>
        <dbReference type="EMBL" id="MBU2669074.1"/>
    </source>
</evidence>